<gene>
    <name evidence="1" type="ORF">I4F81_008422</name>
</gene>
<name>A0ACC3C7H1_PYRYE</name>
<keyword evidence="2" id="KW-1185">Reference proteome</keyword>
<organism evidence="1 2">
    <name type="scientific">Pyropia yezoensis</name>
    <name type="common">Susabi-nori</name>
    <name type="synonym">Porphyra yezoensis</name>
    <dbReference type="NCBI Taxonomy" id="2788"/>
    <lineage>
        <taxon>Eukaryota</taxon>
        <taxon>Rhodophyta</taxon>
        <taxon>Bangiophyceae</taxon>
        <taxon>Bangiales</taxon>
        <taxon>Bangiaceae</taxon>
        <taxon>Pyropia</taxon>
    </lineage>
</organism>
<reference evidence="1" key="1">
    <citation type="submission" date="2019-11" db="EMBL/GenBank/DDBJ databases">
        <title>Nori genome reveals adaptations in red seaweeds to the harsh intertidal environment.</title>
        <authorList>
            <person name="Wang D."/>
            <person name="Mao Y."/>
        </authorList>
    </citation>
    <scope>NUCLEOTIDE SEQUENCE</scope>
    <source>
        <tissue evidence="1">Gametophyte</tissue>
    </source>
</reference>
<evidence type="ECO:0000313" key="1">
    <source>
        <dbReference type="EMBL" id="KAK1865899.1"/>
    </source>
</evidence>
<comment type="caution">
    <text evidence="1">The sequence shown here is derived from an EMBL/GenBank/DDBJ whole genome shotgun (WGS) entry which is preliminary data.</text>
</comment>
<proteinExistence type="predicted"/>
<dbReference type="Proteomes" id="UP000798662">
    <property type="component" value="Chromosome 2"/>
</dbReference>
<dbReference type="EMBL" id="CM020619">
    <property type="protein sequence ID" value="KAK1865899.1"/>
    <property type="molecule type" value="Genomic_DNA"/>
</dbReference>
<evidence type="ECO:0000313" key="2">
    <source>
        <dbReference type="Proteomes" id="UP000798662"/>
    </source>
</evidence>
<accession>A0ACC3C7H1</accession>
<protein>
    <submittedName>
        <fullName evidence="1">Uncharacterized protein</fullName>
    </submittedName>
</protein>
<sequence>MDTEILFAAARFGDAERVAALLAASAAMDATNANDDTPLHLAALQGHMAVVKALLAAGAAVDATDADGDTPLHLAAQQGHTAVVKALQAAGAAVNATSAIGNTPLHLAAQQGHTAVVKALRAAGAAVNATSANGSTPLHQVAWIGHTAVVEALLAAGAAMDATNANDDTPLHLAALQGHMAVVEALLAAGAAVDATDANGDTPLHLAAQQGRTAVVEALLAAGAAMDATNANDDTPLHLAALQGHMAVVEALLAAGAAVDATDANGDTPLHLAAQQGRTAVVEALLAAGAAVDATNADGNTALGKAVTYIAKKEQTFEVGKGAMEVLLRWGAAVPTIYQSRFFLVGKRRQLRQFLDGAHWMSEQEREAAKAKWRVRGAQLVSKAVALPSAADRTLVALQAAYDSFVEQPETLTLGVLNRAVLAGRVVDVRGLRCAHQILVFADRLGCFVKCAAEETEARQLWYYERVYLPIIGNLEPDERSCVAVIVRHAARHNLLAAHHVSDMITALCLHATFHCELRKVNLRLNNLEAAVDNLGQHLLANVQELHRLQRQIQDKKEHDKKVARIKSTVKLGLCLAPLVGRLFDLSVDTVMAFAEGAPGATAMYQHLADPADVAAALKVIRCVRDAKESFTTDMQEGLAKMLSPFESLEAVLEDVGSVARVLGADAGVAAVDVAGVTAGMAGVMPGEPLLEVVDEHIAAVAEAANNVRSTVKEMGQDALMDNAAERAADQMRGRAAARSDPSPAQRAPTVGVLEAVPLTAAAGNSAARCFGALFFAGAANWGVDKVVAKLVAYVADTYAPSDRDAFAAAVRDGAAHNFVDGLAVVRCGAADVGQQVSNLLGTQWGTRSGTVLSVRRFFEDAKTYA</sequence>